<feature type="compositionally biased region" description="Basic residues" evidence="5">
    <location>
        <begin position="83"/>
        <end position="94"/>
    </location>
</feature>
<evidence type="ECO:0000256" key="5">
    <source>
        <dbReference type="SAM" id="MobiDB-lite"/>
    </source>
</evidence>
<gene>
    <name evidence="6" type="ORF">FMOSSE_LOCUS2537</name>
</gene>
<keyword evidence="4" id="KW-0539">Nucleus</keyword>
<sequence length="199" mass="23155">MPKVRSRKSLHYVSNVSNRKFAVSTDKVEKVVVGSALNEESNSKEKLLPEIPHTKKERAKERHKKWIESKALNYNQFDPSKKSTQKSKKKKKSRKMDICEEQTTLNILELKEFLPDIDKEFESINQNTQKKSNSHIGLNMKPVKSKSMRKNIAKSEIQRFHQVLQHSAFKADPLSTIKQHVENTIEKKQVIDDKSMKID</sequence>
<dbReference type="GO" id="GO:0005730">
    <property type="term" value="C:nucleolus"/>
    <property type="evidence" value="ECO:0007669"/>
    <property type="project" value="UniProtKB-SubCell"/>
</dbReference>
<dbReference type="EMBL" id="CAJVPP010000341">
    <property type="protein sequence ID" value="CAG8471469.1"/>
    <property type="molecule type" value="Genomic_DNA"/>
</dbReference>
<proteinExistence type="inferred from homology"/>
<accession>A0A9N8Z7U5</accession>
<dbReference type="AlphaFoldDB" id="A0A9N8Z7U5"/>
<reference evidence="6" key="1">
    <citation type="submission" date="2021-06" db="EMBL/GenBank/DDBJ databases">
        <authorList>
            <person name="Kallberg Y."/>
            <person name="Tangrot J."/>
            <person name="Rosling A."/>
        </authorList>
    </citation>
    <scope>NUCLEOTIDE SEQUENCE</scope>
    <source>
        <strain evidence="6">87-6 pot B 2015</strain>
    </source>
</reference>
<dbReference type="GO" id="GO:0030688">
    <property type="term" value="C:preribosome, small subunit precursor"/>
    <property type="evidence" value="ECO:0007669"/>
    <property type="project" value="InterPro"/>
</dbReference>
<feature type="compositionally biased region" description="Polar residues" evidence="5">
    <location>
        <begin position="127"/>
        <end position="136"/>
    </location>
</feature>
<dbReference type="PANTHER" id="PTHR31109">
    <property type="entry name" value="PROTEIN FAM207A"/>
    <property type="match status" value="1"/>
</dbReference>
<comment type="subcellular location">
    <subcellularLocation>
        <location evidence="1">Nucleus</location>
        <location evidence="1">Nucleolus</location>
    </subcellularLocation>
</comment>
<evidence type="ECO:0000256" key="4">
    <source>
        <dbReference type="ARBA" id="ARBA00023242"/>
    </source>
</evidence>
<feature type="region of interest" description="Disordered" evidence="5">
    <location>
        <begin position="38"/>
        <end position="98"/>
    </location>
</feature>
<evidence type="ECO:0000256" key="2">
    <source>
        <dbReference type="ARBA" id="ARBA00011022"/>
    </source>
</evidence>
<dbReference type="GO" id="GO:0030686">
    <property type="term" value="C:90S preribosome"/>
    <property type="evidence" value="ECO:0007669"/>
    <property type="project" value="InterPro"/>
</dbReference>
<feature type="region of interest" description="Disordered" evidence="5">
    <location>
        <begin position="127"/>
        <end position="149"/>
    </location>
</feature>
<feature type="compositionally biased region" description="Basic and acidic residues" evidence="5">
    <location>
        <begin position="41"/>
        <end position="60"/>
    </location>
</feature>
<name>A0A9N8Z7U5_FUNMO</name>
<keyword evidence="7" id="KW-1185">Reference proteome</keyword>
<dbReference type="InterPro" id="IPR028160">
    <property type="entry name" value="Slx9-like"/>
</dbReference>
<dbReference type="Pfam" id="PF15341">
    <property type="entry name" value="SLX9"/>
    <property type="match status" value="1"/>
</dbReference>
<evidence type="ECO:0000313" key="6">
    <source>
        <dbReference type="EMBL" id="CAG8471469.1"/>
    </source>
</evidence>
<dbReference type="GO" id="GO:0000462">
    <property type="term" value="P:maturation of SSU-rRNA from tricistronic rRNA transcript (SSU-rRNA, 5.8S rRNA, LSU-rRNA)"/>
    <property type="evidence" value="ECO:0007669"/>
    <property type="project" value="InterPro"/>
</dbReference>
<evidence type="ECO:0000256" key="3">
    <source>
        <dbReference type="ARBA" id="ARBA00021321"/>
    </source>
</evidence>
<protein>
    <recommendedName>
        <fullName evidence="3">Ribosome biogenesis protein SLX9</fullName>
    </recommendedName>
</protein>
<dbReference type="Proteomes" id="UP000789375">
    <property type="component" value="Unassembled WGS sequence"/>
</dbReference>
<organism evidence="6 7">
    <name type="scientific">Funneliformis mosseae</name>
    <name type="common">Endomycorrhizal fungus</name>
    <name type="synonym">Glomus mosseae</name>
    <dbReference type="NCBI Taxonomy" id="27381"/>
    <lineage>
        <taxon>Eukaryota</taxon>
        <taxon>Fungi</taxon>
        <taxon>Fungi incertae sedis</taxon>
        <taxon>Mucoromycota</taxon>
        <taxon>Glomeromycotina</taxon>
        <taxon>Glomeromycetes</taxon>
        <taxon>Glomerales</taxon>
        <taxon>Glomeraceae</taxon>
        <taxon>Funneliformis</taxon>
    </lineage>
</organism>
<evidence type="ECO:0000256" key="1">
    <source>
        <dbReference type="ARBA" id="ARBA00004604"/>
    </source>
</evidence>
<comment type="caution">
    <text evidence="6">The sequence shown here is derived from an EMBL/GenBank/DDBJ whole genome shotgun (WGS) entry which is preliminary data.</text>
</comment>
<evidence type="ECO:0000313" key="7">
    <source>
        <dbReference type="Proteomes" id="UP000789375"/>
    </source>
</evidence>
<comment type="similarity">
    <text evidence="2">Belongs to the SLX9 family.</text>
</comment>
<dbReference type="PANTHER" id="PTHR31109:SF2">
    <property type="entry name" value="RIBOSOME BIOGENESIS PROTEIN SLX9 HOMOLOG"/>
    <property type="match status" value="1"/>
</dbReference>